<keyword evidence="2" id="KW-0732">Signal</keyword>
<evidence type="ECO:0000313" key="4">
    <source>
        <dbReference type="Proteomes" id="UP000799779"/>
    </source>
</evidence>
<keyword evidence="4" id="KW-1185">Reference proteome</keyword>
<name>A0A6A5X419_9PLEO</name>
<dbReference type="OrthoDB" id="3773432at2759"/>
<evidence type="ECO:0000256" key="1">
    <source>
        <dbReference type="SAM" id="MobiDB-lite"/>
    </source>
</evidence>
<evidence type="ECO:0008006" key="5">
    <source>
        <dbReference type="Google" id="ProtNLM"/>
    </source>
</evidence>
<sequence length="349" mass="37993">MPFGNVFRLLVLFASLFATTKSEEALPDGKRYGSVKIRNNCDYPLYVWSVGVHKLGGNRELPKAGLHTDADDQENMISPKGNWSEAYRTTCYKENATHQYCPGSDLGAGQGVSLKISKEKTPSSNITQFEYTLTKNTHRKDQFFRFDYDISLLDCGKNTTMVTDACAGNTASDPDLKKKIEECPGFRDGLALTFEPTIADSNSSTNCPPLYCSGDEKCQIIYMWDPTRPGEPSMACEREFNGEMVLDLCVKKADGDRASKASAAYSQWSVKSMASYGIPDCSTGPKTRATPTALSPATDNAGTPSKNPPSASPTSSYLYANSTSMLMASQVTGFTTTEITVDIPSTKTT</sequence>
<organism evidence="3 4">
    <name type="scientific">Amniculicola lignicola CBS 123094</name>
    <dbReference type="NCBI Taxonomy" id="1392246"/>
    <lineage>
        <taxon>Eukaryota</taxon>
        <taxon>Fungi</taxon>
        <taxon>Dikarya</taxon>
        <taxon>Ascomycota</taxon>
        <taxon>Pezizomycotina</taxon>
        <taxon>Dothideomycetes</taxon>
        <taxon>Pleosporomycetidae</taxon>
        <taxon>Pleosporales</taxon>
        <taxon>Amniculicolaceae</taxon>
        <taxon>Amniculicola</taxon>
    </lineage>
</organism>
<gene>
    <name evidence="3" type="ORF">P154DRAFT_478820</name>
</gene>
<feature type="signal peptide" evidence="2">
    <location>
        <begin position="1"/>
        <end position="22"/>
    </location>
</feature>
<accession>A0A6A5X419</accession>
<dbReference type="EMBL" id="ML977556">
    <property type="protein sequence ID" value="KAF2007683.1"/>
    <property type="molecule type" value="Genomic_DNA"/>
</dbReference>
<evidence type="ECO:0000256" key="2">
    <source>
        <dbReference type="SAM" id="SignalP"/>
    </source>
</evidence>
<feature type="chain" id="PRO_5025629566" description="Osmotin, thaumatin-like protein" evidence="2">
    <location>
        <begin position="23"/>
        <end position="349"/>
    </location>
</feature>
<feature type="region of interest" description="Disordered" evidence="1">
    <location>
        <begin position="285"/>
        <end position="315"/>
    </location>
</feature>
<reference evidence="3" key="1">
    <citation type="journal article" date="2020" name="Stud. Mycol.">
        <title>101 Dothideomycetes genomes: a test case for predicting lifestyles and emergence of pathogens.</title>
        <authorList>
            <person name="Haridas S."/>
            <person name="Albert R."/>
            <person name="Binder M."/>
            <person name="Bloem J."/>
            <person name="Labutti K."/>
            <person name="Salamov A."/>
            <person name="Andreopoulos B."/>
            <person name="Baker S."/>
            <person name="Barry K."/>
            <person name="Bills G."/>
            <person name="Bluhm B."/>
            <person name="Cannon C."/>
            <person name="Castanera R."/>
            <person name="Culley D."/>
            <person name="Daum C."/>
            <person name="Ezra D."/>
            <person name="Gonzalez J."/>
            <person name="Henrissat B."/>
            <person name="Kuo A."/>
            <person name="Liang C."/>
            <person name="Lipzen A."/>
            <person name="Lutzoni F."/>
            <person name="Magnuson J."/>
            <person name="Mondo S."/>
            <person name="Nolan M."/>
            <person name="Ohm R."/>
            <person name="Pangilinan J."/>
            <person name="Park H.-J."/>
            <person name="Ramirez L."/>
            <person name="Alfaro M."/>
            <person name="Sun H."/>
            <person name="Tritt A."/>
            <person name="Yoshinaga Y."/>
            <person name="Zwiers L.-H."/>
            <person name="Turgeon B."/>
            <person name="Goodwin S."/>
            <person name="Spatafora J."/>
            <person name="Crous P."/>
            <person name="Grigoriev I."/>
        </authorList>
    </citation>
    <scope>NUCLEOTIDE SEQUENCE</scope>
    <source>
        <strain evidence="3">CBS 123094</strain>
    </source>
</reference>
<feature type="compositionally biased region" description="Polar residues" evidence="1">
    <location>
        <begin position="289"/>
        <end position="305"/>
    </location>
</feature>
<protein>
    <recommendedName>
        <fullName evidence="5">Osmotin, thaumatin-like protein</fullName>
    </recommendedName>
</protein>
<proteinExistence type="predicted"/>
<evidence type="ECO:0000313" key="3">
    <source>
        <dbReference type="EMBL" id="KAF2007683.1"/>
    </source>
</evidence>
<dbReference type="AlphaFoldDB" id="A0A6A5X419"/>
<dbReference type="Proteomes" id="UP000799779">
    <property type="component" value="Unassembled WGS sequence"/>
</dbReference>